<feature type="domain" description="HTH tetR-type" evidence="2">
    <location>
        <begin position="17"/>
        <end position="57"/>
    </location>
</feature>
<accession>A0A1A0QDN6</accession>
<reference evidence="3 4" key="1">
    <citation type="submission" date="2017-02" db="EMBL/GenBank/DDBJ databases">
        <title>The new phylogeny of genus Mycobacterium.</title>
        <authorList>
            <person name="Tortoli E."/>
            <person name="Trovato A."/>
            <person name="Cirillo D.M."/>
        </authorList>
    </citation>
    <scope>NUCLEOTIDE SEQUENCE [LARGE SCALE GENOMIC DNA]</scope>
    <source>
        <strain evidence="3 4">FI-09383</strain>
    </source>
</reference>
<dbReference type="RefSeq" id="WP_064891857.1">
    <property type="nucleotide sequence ID" value="NZ_LZSM01000042.1"/>
</dbReference>
<accession>A0A1X0CTP1</accession>
<dbReference type="EMBL" id="MVHP01000023">
    <property type="protein sequence ID" value="ORA63359.1"/>
    <property type="molecule type" value="Genomic_DNA"/>
</dbReference>
<organism evidence="3 4">
    <name type="scientific">Mycolicibacterium elephantis</name>
    <dbReference type="NCBI Taxonomy" id="81858"/>
    <lineage>
        <taxon>Bacteria</taxon>
        <taxon>Bacillati</taxon>
        <taxon>Actinomycetota</taxon>
        <taxon>Actinomycetes</taxon>
        <taxon>Mycobacteriales</taxon>
        <taxon>Mycobacteriaceae</taxon>
        <taxon>Mycolicibacterium</taxon>
    </lineage>
</organism>
<dbReference type="Proteomes" id="UP000192772">
    <property type="component" value="Unassembled WGS sequence"/>
</dbReference>
<name>A0A1A0QDN6_9MYCO</name>
<dbReference type="InterPro" id="IPR001647">
    <property type="entry name" value="HTH_TetR"/>
</dbReference>
<keyword evidence="1" id="KW-0238">DNA-binding</keyword>
<dbReference type="Gene3D" id="1.10.357.10">
    <property type="entry name" value="Tetracycline Repressor, domain 2"/>
    <property type="match status" value="1"/>
</dbReference>
<dbReference type="InterPro" id="IPR009057">
    <property type="entry name" value="Homeodomain-like_sf"/>
</dbReference>
<dbReference type="AlphaFoldDB" id="A0A1A0QDN6"/>
<evidence type="ECO:0000256" key="1">
    <source>
        <dbReference type="ARBA" id="ARBA00023125"/>
    </source>
</evidence>
<evidence type="ECO:0000313" key="3">
    <source>
        <dbReference type="EMBL" id="ORA63359.1"/>
    </source>
</evidence>
<comment type="caution">
    <text evidence="3">The sequence shown here is derived from an EMBL/GenBank/DDBJ whole genome shotgun (WGS) entry which is preliminary data.</text>
</comment>
<proteinExistence type="predicted"/>
<protein>
    <submittedName>
        <fullName evidence="3">TetR family transcriptional regulator</fullName>
    </submittedName>
</protein>
<dbReference type="OrthoDB" id="3218408at2"/>
<gene>
    <name evidence="3" type="ORF">BST23_18640</name>
</gene>
<dbReference type="Pfam" id="PF00440">
    <property type="entry name" value="TetR_N"/>
    <property type="match status" value="1"/>
</dbReference>
<evidence type="ECO:0000259" key="2">
    <source>
        <dbReference type="Pfam" id="PF00440"/>
    </source>
</evidence>
<evidence type="ECO:0000313" key="4">
    <source>
        <dbReference type="Proteomes" id="UP000192772"/>
    </source>
</evidence>
<sequence>MTAPTGAGRRVTADDWIQAGFAVLAEGGPDALRIGRLCDRLSVTKGSFYWHFTDMQEYRASLARAWGDLHDEQRRRFEESAEADPRKRLLAMMQTLMRPEHWALERAMRVWALTDESVLASVQRSDRRVRCAVRQAFIDYGFDADEADLRATVLFAAGVGLLHGSGSSRDIPASLRERVLDLMLRK</sequence>
<dbReference type="STRING" id="81858.BST23_18640"/>
<dbReference type="GO" id="GO:0003677">
    <property type="term" value="F:DNA binding"/>
    <property type="evidence" value="ECO:0007669"/>
    <property type="project" value="UniProtKB-KW"/>
</dbReference>
<dbReference type="SUPFAM" id="SSF46689">
    <property type="entry name" value="Homeodomain-like"/>
    <property type="match status" value="1"/>
</dbReference>